<comment type="subcellular location">
    <subcellularLocation>
        <location evidence="1 9">Cell outer membrane</location>
        <topology evidence="1 9">Multi-pass membrane protein</topology>
    </subcellularLocation>
</comment>
<evidence type="ECO:0000313" key="13">
    <source>
        <dbReference type="Proteomes" id="UP001630969"/>
    </source>
</evidence>
<evidence type="ECO:0000256" key="9">
    <source>
        <dbReference type="RuleBase" id="RU003884"/>
    </source>
</evidence>
<keyword evidence="4" id="KW-1134">Transmembrane beta strand</keyword>
<dbReference type="Pfam" id="PF13954">
    <property type="entry name" value="PapC_N"/>
    <property type="match status" value="1"/>
</dbReference>
<protein>
    <submittedName>
        <fullName evidence="12">Fimbria/pilus outer membrane usher protein</fullName>
    </submittedName>
</protein>
<sequence>MRPLTFALPGIRTLWRGAHPGWFPLLLLIGQGTMAAEPAAAPAAEVEFDSQLLGSLGMEIDLTRFSRPDFVPPGLYQLDIIINGKEKLSQRLEIRAGETPDAPRFCFKASQVEQWGLLVERLPRQRTVKRLLKSDCIEVAALVPEASFTMDLPSLTGSLSLPQAYVGRVRRNHVGPDQWVEGINAAFIGYNANLYYSDQRGTSEHLSGNVNLNGGLNLGGWRLRHNGSFEGHGDYRALNSYVQRDVTAMRAQLTLGEYFTPGDSFDSVPFTGIQLASDDAMLPDFERGFAPVVRGSADTNARVTIRQGDALIYETQVAPGAFAIDDLYATSFAGDLDVTITEADGRSRSFTLPFSSVVQMLRADASRFSLTLGRHRGDNGDQGPNFLQGTYRRGLSNTLTLYGGLIGAQDYGALLGGLAVGSDYGALALDVTGSWARDLPAESGLAEAQSGQSYRLAYSKQMDYTRTYVTLAAYRFSSEGYLDLNDMAVLQGDNPSLVQRERNRFQLNISQPVGELGDLYLSGITRNYWGGEGNSSSFQLGYNKGFAWGSLTFSASHSLDDDGGNQYVLSLSIPIGESLGSPRLGSTFSYQEGQGHLIRADLNGGARDGRLYYGLYASHGGSHYGYGGNLQYQGAKTQLGVSTSQGENYAQYVASAKGTLLIHEEGWALGQSQGETMALVEARGAQGARISQGIGSEVDGDGYAVVAGLNPYRNNIISLDPSGLPVDVEIDGSAQLVAPRRGAIVKLDYETRIGQPLLLQASLASQEPLPFGADVVDAGGRSVAVVGQGGLIFVRGESGPLHVEWGKGSHQRCRLDYRQPEVDPAIPYQQVAARCLREEAQ</sequence>
<dbReference type="Gene3D" id="2.60.40.3110">
    <property type="match status" value="1"/>
</dbReference>
<dbReference type="EMBL" id="JBGXBU010000002">
    <property type="protein sequence ID" value="MFM4892808.1"/>
    <property type="molecule type" value="Genomic_DNA"/>
</dbReference>
<dbReference type="Proteomes" id="UP001630969">
    <property type="component" value="Unassembled WGS sequence"/>
</dbReference>
<keyword evidence="3 9" id="KW-0813">Transport</keyword>
<dbReference type="PROSITE" id="PS01151">
    <property type="entry name" value="FIMBRIAL_USHER"/>
    <property type="match status" value="1"/>
</dbReference>
<dbReference type="InterPro" id="IPR043142">
    <property type="entry name" value="PapC-like_C_sf"/>
</dbReference>
<evidence type="ECO:0000256" key="5">
    <source>
        <dbReference type="ARBA" id="ARBA00022692"/>
    </source>
</evidence>
<dbReference type="InterPro" id="IPR025885">
    <property type="entry name" value="PapC_N"/>
</dbReference>
<dbReference type="Gene3D" id="2.60.40.2610">
    <property type="entry name" value="Outer membrane usher protein FimD, plug domain"/>
    <property type="match status" value="1"/>
</dbReference>
<dbReference type="InterPro" id="IPR025949">
    <property type="entry name" value="PapC-like_C"/>
</dbReference>
<dbReference type="Pfam" id="PF00577">
    <property type="entry name" value="Usher"/>
    <property type="match status" value="1"/>
</dbReference>
<evidence type="ECO:0000256" key="4">
    <source>
        <dbReference type="ARBA" id="ARBA00022452"/>
    </source>
</evidence>
<keyword evidence="5 9" id="KW-0812">Transmembrane</keyword>
<evidence type="ECO:0000313" key="12">
    <source>
        <dbReference type="EMBL" id="MFM4892808.1"/>
    </source>
</evidence>
<dbReference type="InterPro" id="IPR042186">
    <property type="entry name" value="FimD_plug_dom"/>
</dbReference>
<dbReference type="RefSeq" id="WP_408789326.1">
    <property type="nucleotide sequence ID" value="NZ_JBGXBU010000002.1"/>
</dbReference>
<feature type="domain" description="PapC N-terminal" evidence="11">
    <location>
        <begin position="47"/>
        <end position="193"/>
    </location>
</feature>
<evidence type="ECO:0000259" key="11">
    <source>
        <dbReference type="Pfam" id="PF13954"/>
    </source>
</evidence>
<dbReference type="GeneID" id="97220034"/>
<keyword evidence="9" id="KW-1029">Fimbrium biogenesis</keyword>
<dbReference type="InterPro" id="IPR037224">
    <property type="entry name" value="PapC_N_sf"/>
</dbReference>
<dbReference type="PANTHER" id="PTHR30451">
    <property type="entry name" value="OUTER MEMBRANE USHER PROTEIN"/>
    <property type="match status" value="1"/>
</dbReference>
<name>A0ABW9GRJ3_9GAMM</name>
<dbReference type="Gene3D" id="2.60.40.2070">
    <property type="match status" value="1"/>
</dbReference>
<comment type="caution">
    <text evidence="12">The sequence shown here is derived from an EMBL/GenBank/DDBJ whole genome shotgun (WGS) entry which is preliminary data.</text>
</comment>
<dbReference type="InterPro" id="IPR018030">
    <property type="entry name" value="Fimbrial_membr_usher_CS"/>
</dbReference>
<gene>
    <name evidence="12" type="ORF">ACEUDJ_08005</name>
</gene>
<accession>A0ABW9GRJ3</accession>
<feature type="domain" description="PapC-like C-terminal" evidence="10">
    <location>
        <begin position="758"/>
        <end position="821"/>
    </location>
</feature>
<dbReference type="InterPro" id="IPR000015">
    <property type="entry name" value="Fimb_usher"/>
</dbReference>
<dbReference type="SUPFAM" id="SSF141729">
    <property type="entry name" value="FimD N-terminal domain-like"/>
    <property type="match status" value="1"/>
</dbReference>
<evidence type="ECO:0000256" key="8">
    <source>
        <dbReference type="ARBA" id="ARBA00023237"/>
    </source>
</evidence>
<dbReference type="Gene3D" id="3.10.20.410">
    <property type="match status" value="1"/>
</dbReference>
<organism evidence="12 13">
    <name type="scientific">Aeromonas bivalvium</name>
    <dbReference type="NCBI Taxonomy" id="440079"/>
    <lineage>
        <taxon>Bacteria</taxon>
        <taxon>Pseudomonadati</taxon>
        <taxon>Pseudomonadota</taxon>
        <taxon>Gammaproteobacteria</taxon>
        <taxon>Aeromonadales</taxon>
        <taxon>Aeromonadaceae</taxon>
        <taxon>Aeromonas</taxon>
    </lineage>
</organism>
<keyword evidence="6" id="KW-0732">Signal</keyword>
<evidence type="ECO:0000256" key="6">
    <source>
        <dbReference type="ARBA" id="ARBA00022729"/>
    </source>
</evidence>
<evidence type="ECO:0000256" key="3">
    <source>
        <dbReference type="ARBA" id="ARBA00022448"/>
    </source>
</evidence>
<proteinExistence type="inferred from homology"/>
<evidence type="ECO:0000256" key="2">
    <source>
        <dbReference type="ARBA" id="ARBA00008064"/>
    </source>
</evidence>
<dbReference type="PANTHER" id="PTHR30451:SF20">
    <property type="entry name" value="FIMBRIAE USHER"/>
    <property type="match status" value="1"/>
</dbReference>
<dbReference type="Pfam" id="PF13953">
    <property type="entry name" value="PapC_C"/>
    <property type="match status" value="1"/>
</dbReference>
<evidence type="ECO:0000256" key="1">
    <source>
        <dbReference type="ARBA" id="ARBA00004571"/>
    </source>
</evidence>
<keyword evidence="8 9" id="KW-0998">Cell outer membrane</keyword>
<reference evidence="12 13" key="1">
    <citation type="submission" date="2024-09" db="EMBL/GenBank/DDBJ databases">
        <title>Aeromonas strains Genome sequencing and assembly.</title>
        <authorList>
            <person name="Hu X."/>
            <person name="Tang B."/>
        </authorList>
    </citation>
    <scope>NUCLEOTIDE SEQUENCE [LARGE SCALE GENOMIC DNA]</scope>
    <source>
        <strain evidence="12 13">NB23SCDHY001</strain>
    </source>
</reference>
<comment type="similarity">
    <text evidence="2 9">Belongs to the fimbrial export usher family.</text>
</comment>
<keyword evidence="13" id="KW-1185">Reference proteome</keyword>
<evidence type="ECO:0000256" key="7">
    <source>
        <dbReference type="ARBA" id="ARBA00023136"/>
    </source>
</evidence>
<keyword evidence="7 9" id="KW-0472">Membrane</keyword>
<evidence type="ECO:0000259" key="10">
    <source>
        <dbReference type="Pfam" id="PF13953"/>
    </source>
</evidence>